<gene>
    <name evidence="1" type="ORF">GCM10017083_27310</name>
</gene>
<dbReference type="SUPFAM" id="SSF54637">
    <property type="entry name" value="Thioesterase/thiol ester dehydrase-isomerase"/>
    <property type="match status" value="2"/>
</dbReference>
<name>A0A919CPV0_9PROT</name>
<dbReference type="InterPro" id="IPR029069">
    <property type="entry name" value="HotDog_dom_sf"/>
</dbReference>
<reference evidence="1" key="1">
    <citation type="journal article" date="2014" name="Int. J. Syst. Evol. Microbiol.">
        <title>Complete genome sequence of Corynebacterium casei LMG S-19264T (=DSM 44701T), isolated from a smear-ripened cheese.</title>
        <authorList>
            <consortium name="US DOE Joint Genome Institute (JGI-PGF)"/>
            <person name="Walter F."/>
            <person name="Albersmeier A."/>
            <person name="Kalinowski J."/>
            <person name="Ruckert C."/>
        </authorList>
    </citation>
    <scope>NUCLEOTIDE SEQUENCE</scope>
    <source>
        <strain evidence="1">KCTC 42651</strain>
    </source>
</reference>
<evidence type="ECO:0000313" key="2">
    <source>
        <dbReference type="Proteomes" id="UP000630353"/>
    </source>
</evidence>
<dbReference type="RefSeq" id="WP_189990432.1">
    <property type="nucleotide sequence ID" value="NZ_BMZS01000005.1"/>
</dbReference>
<dbReference type="EMBL" id="BMZS01000005">
    <property type="protein sequence ID" value="GHD52098.1"/>
    <property type="molecule type" value="Genomic_DNA"/>
</dbReference>
<dbReference type="PANTHER" id="PTHR31793">
    <property type="entry name" value="4-HYDROXYBENZOYL-COA THIOESTERASE FAMILY MEMBER"/>
    <property type="match status" value="1"/>
</dbReference>
<proteinExistence type="predicted"/>
<organism evidence="1 2">
    <name type="scientific">Thalassobaculum fulvum</name>
    <dbReference type="NCBI Taxonomy" id="1633335"/>
    <lineage>
        <taxon>Bacteria</taxon>
        <taxon>Pseudomonadati</taxon>
        <taxon>Pseudomonadota</taxon>
        <taxon>Alphaproteobacteria</taxon>
        <taxon>Rhodospirillales</taxon>
        <taxon>Thalassobaculaceae</taxon>
        <taxon>Thalassobaculum</taxon>
    </lineage>
</organism>
<accession>A0A919CPV0</accession>
<dbReference type="GO" id="GO:0047617">
    <property type="term" value="F:fatty acyl-CoA hydrolase activity"/>
    <property type="evidence" value="ECO:0007669"/>
    <property type="project" value="TreeGrafter"/>
</dbReference>
<dbReference type="AlphaFoldDB" id="A0A919CPV0"/>
<dbReference type="Gene3D" id="3.10.129.10">
    <property type="entry name" value="Hotdog Thioesterase"/>
    <property type="match status" value="2"/>
</dbReference>
<dbReference type="Proteomes" id="UP000630353">
    <property type="component" value="Unassembled WGS sequence"/>
</dbReference>
<dbReference type="InterPro" id="IPR050563">
    <property type="entry name" value="4-hydroxybenzoyl-CoA_TE"/>
</dbReference>
<evidence type="ECO:0000313" key="1">
    <source>
        <dbReference type="EMBL" id="GHD52098.1"/>
    </source>
</evidence>
<dbReference type="PANTHER" id="PTHR31793:SF2">
    <property type="entry name" value="BLR1345 PROTEIN"/>
    <property type="match status" value="1"/>
</dbReference>
<comment type="caution">
    <text evidence="1">The sequence shown here is derived from an EMBL/GenBank/DDBJ whole genome shotgun (WGS) entry which is preliminary data.</text>
</comment>
<protein>
    <recommendedName>
        <fullName evidence="3">Acyl-CoA thioesterase FadM</fullName>
    </recommendedName>
</protein>
<dbReference type="Pfam" id="PF13279">
    <property type="entry name" value="4HBT_2"/>
    <property type="match status" value="2"/>
</dbReference>
<reference evidence="1" key="2">
    <citation type="submission" date="2020-09" db="EMBL/GenBank/DDBJ databases">
        <authorList>
            <person name="Sun Q."/>
            <person name="Kim S."/>
        </authorList>
    </citation>
    <scope>NUCLEOTIDE SEQUENCE</scope>
    <source>
        <strain evidence="1">KCTC 42651</strain>
    </source>
</reference>
<sequence length="276" mass="30575">MSAFFETFRSTVFPWETDFVEHFTVAYYYEKFAQAGDRTLLALGQDPAATHTVDWHTRYQRELRAGDCYHVLSAPISAEDGDLVIGHKLFDSADGELCATTEQTVIGASAAPEALAVWDGPAREIRPAPAWGPDWVRTATDTVIPRDLDRSGRLGVDAMIHRFSSGIVQTLARAGMTPAYLRDNRIGYSTFEFQLRVVEPATLGEPVDCHSCFAQVGRSSMRMVHRLIRPTDDALIAEMSQFGVHLDMEARRPSAIPAALAERARGILVEPAEHAR</sequence>
<keyword evidence="2" id="KW-1185">Reference proteome</keyword>
<evidence type="ECO:0008006" key="3">
    <source>
        <dbReference type="Google" id="ProtNLM"/>
    </source>
</evidence>